<dbReference type="Proteomes" id="UP000294881">
    <property type="component" value="Unassembled WGS sequence"/>
</dbReference>
<dbReference type="PANTHER" id="PTHR43240">
    <property type="entry name" value="1,4-DIHYDROXY-2-NAPHTHOYL-COA THIOESTERASE 1"/>
    <property type="match status" value="1"/>
</dbReference>
<sequence length="325" mass="35068">MTTNESAEKLAARALAAGELADGAEIDPALLEFIEARMAGGTPHAHALGLRFESARVGHATLALPYQAQFAGDSETGVLHGGVITALIDHTCGASVQLKKAMRQAIATLDLRIDYMKPAASGETVHCHAHCYKMTKNIAFVRAEAYQGEGDLIANAVATFMLAANKTSLSVRPDTTKLNELPVRPPAPPRSPGSPAQKMLERMSYAQFLGVECEQRGDDVTAVMRFEPRLIGNPSLPALHGGTIGAFLETTALLQLSAQFGQDRPPKPIGLTINYLRSGRPVDTYARCRITKEGRRVVAVMVEAWQENQDKPIASAYGHFLLRQE</sequence>
<proteinExistence type="predicted"/>
<dbReference type="InterPro" id="IPR029069">
    <property type="entry name" value="HotDog_dom_sf"/>
</dbReference>
<dbReference type="GO" id="GO:0005829">
    <property type="term" value="C:cytosol"/>
    <property type="evidence" value="ECO:0007669"/>
    <property type="project" value="TreeGrafter"/>
</dbReference>
<keyword evidence="5" id="KW-1185">Reference proteome</keyword>
<reference evidence="4 5" key="1">
    <citation type="submission" date="2019-03" db="EMBL/GenBank/DDBJ databases">
        <title>Genomic Encyclopedia of Type Strains, Phase IV (KMG-IV): sequencing the most valuable type-strain genomes for metagenomic binning, comparative biology and taxonomic classification.</title>
        <authorList>
            <person name="Goeker M."/>
        </authorList>
    </citation>
    <scope>NUCLEOTIDE SEQUENCE [LARGE SCALE GENOMIC DNA]</scope>
    <source>
        <strain evidence="4 5">DSM 22958</strain>
    </source>
</reference>
<dbReference type="PANTHER" id="PTHR43240:SF7">
    <property type="entry name" value="BLR7284 PROTEIN"/>
    <property type="match status" value="1"/>
</dbReference>
<dbReference type="Pfam" id="PF03061">
    <property type="entry name" value="4HBT"/>
    <property type="match status" value="2"/>
</dbReference>
<dbReference type="EMBL" id="SLWL01000019">
    <property type="protein sequence ID" value="TCO09028.1"/>
    <property type="molecule type" value="Genomic_DNA"/>
</dbReference>
<organism evidence="4 5">
    <name type="scientific">Camelimonas lactis</name>
    <dbReference type="NCBI Taxonomy" id="659006"/>
    <lineage>
        <taxon>Bacteria</taxon>
        <taxon>Pseudomonadati</taxon>
        <taxon>Pseudomonadota</taxon>
        <taxon>Alphaproteobacteria</taxon>
        <taxon>Hyphomicrobiales</taxon>
        <taxon>Chelatococcaceae</taxon>
        <taxon>Camelimonas</taxon>
    </lineage>
</organism>
<gene>
    <name evidence="4" type="ORF">EV666_11923</name>
</gene>
<keyword evidence="1" id="KW-0378">Hydrolase</keyword>
<feature type="region of interest" description="Disordered" evidence="2">
    <location>
        <begin position="177"/>
        <end position="196"/>
    </location>
</feature>
<accession>A0A4R2GJS1</accession>
<dbReference type="NCBIfam" id="TIGR00369">
    <property type="entry name" value="unchar_dom_1"/>
    <property type="match status" value="1"/>
</dbReference>
<dbReference type="AlphaFoldDB" id="A0A4R2GJS1"/>
<feature type="domain" description="Thioesterase" evidence="3">
    <location>
        <begin position="239"/>
        <end position="311"/>
    </location>
</feature>
<evidence type="ECO:0000259" key="3">
    <source>
        <dbReference type="Pfam" id="PF03061"/>
    </source>
</evidence>
<evidence type="ECO:0000313" key="5">
    <source>
        <dbReference type="Proteomes" id="UP000294881"/>
    </source>
</evidence>
<feature type="domain" description="Thioesterase" evidence="3">
    <location>
        <begin position="77"/>
        <end position="153"/>
    </location>
</feature>
<name>A0A4R2GJS1_9HYPH</name>
<comment type="caution">
    <text evidence="4">The sequence shown here is derived from an EMBL/GenBank/DDBJ whole genome shotgun (WGS) entry which is preliminary data.</text>
</comment>
<dbReference type="InterPro" id="IPR006683">
    <property type="entry name" value="Thioestr_dom"/>
</dbReference>
<dbReference type="InterPro" id="IPR003736">
    <property type="entry name" value="PAAI_dom"/>
</dbReference>
<evidence type="ECO:0000313" key="4">
    <source>
        <dbReference type="EMBL" id="TCO09028.1"/>
    </source>
</evidence>
<dbReference type="SUPFAM" id="SSF54637">
    <property type="entry name" value="Thioesterase/thiol ester dehydrase-isomerase"/>
    <property type="match status" value="2"/>
</dbReference>
<dbReference type="CDD" id="cd03443">
    <property type="entry name" value="PaaI_thioesterase"/>
    <property type="match status" value="2"/>
</dbReference>
<feature type="compositionally biased region" description="Pro residues" evidence="2">
    <location>
        <begin position="183"/>
        <end position="192"/>
    </location>
</feature>
<dbReference type="Gene3D" id="3.10.129.10">
    <property type="entry name" value="Hotdog Thioesterase"/>
    <property type="match status" value="2"/>
</dbReference>
<protein>
    <submittedName>
        <fullName evidence="4">Uncharacterized protein (TIGR00369 family)</fullName>
    </submittedName>
</protein>
<dbReference type="RefSeq" id="WP_165910054.1">
    <property type="nucleotide sequence ID" value="NZ_JBHUNN010000002.1"/>
</dbReference>
<evidence type="ECO:0000256" key="1">
    <source>
        <dbReference type="ARBA" id="ARBA00022801"/>
    </source>
</evidence>
<dbReference type="GO" id="GO:0061522">
    <property type="term" value="F:1,4-dihydroxy-2-naphthoyl-CoA thioesterase activity"/>
    <property type="evidence" value="ECO:0007669"/>
    <property type="project" value="TreeGrafter"/>
</dbReference>
<evidence type="ECO:0000256" key="2">
    <source>
        <dbReference type="SAM" id="MobiDB-lite"/>
    </source>
</evidence>